<accession>A0A859FIY3</accession>
<keyword evidence="3" id="KW-1185">Reference proteome</keyword>
<dbReference type="EMBL" id="CP041372">
    <property type="protein sequence ID" value="QKS72702.1"/>
    <property type="molecule type" value="Genomic_DNA"/>
</dbReference>
<dbReference type="Proteomes" id="UP000318138">
    <property type="component" value="Chromosome"/>
</dbReference>
<feature type="domain" description="N-acetyltransferase" evidence="1">
    <location>
        <begin position="2"/>
        <end position="158"/>
    </location>
</feature>
<dbReference type="PIRSF" id="PIRSF037663">
    <property type="entry name" value="Acetyltransf_GNAT_prd"/>
    <property type="match status" value="1"/>
</dbReference>
<evidence type="ECO:0000313" key="3">
    <source>
        <dbReference type="Proteomes" id="UP000318138"/>
    </source>
</evidence>
<dbReference type="InterPro" id="IPR016181">
    <property type="entry name" value="Acyl_CoA_acyltransferase"/>
</dbReference>
<organism evidence="2 3">
    <name type="scientific">Paenalkalicoccus suaedae</name>
    <dbReference type="NCBI Taxonomy" id="2592382"/>
    <lineage>
        <taxon>Bacteria</taxon>
        <taxon>Bacillati</taxon>
        <taxon>Bacillota</taxon>
        <taxon>Bacilli</taxon>
        <taxon>Bacillales</taxon>
        <taxon>Bacillaceae</taxon>
        <taxon>Paenalkalicoccus</taxon>
    </lineage>
</organism>
<dbReference type="InterPro" id="IPR017255">
    <property type="entry name" value="AcTrfase_GNAT_prd"/>
</dbReference>
<dbReference type="Pfam" id="PF00583">
    <property type="entry name" value="Acetyltransf_1"/>
    <property type="match status" value="1"/>
</dbReference>
<dbReference type="InterPro" id="IPR000182">
    <property type="entry name" value="GNAT_dom"/>
</dbReference>
<name>A0A859FIY3_9BACI</name>
<dbReference type="FunFam" id="3.40.630.30:FF:000133">
    <property type="entry name" value="Acetyltransferase, GNAT family"/>
    <property type="match status" value="1"/>
</dbReference>
<dbReference type="CDD" id="cd04301">
    <property type="entry name" value="NAT_SF"/>
    <property type="match status" value="1"/>
</dbReference>
<gene>
    <name evidence="2" type="ORF">FLK61_39500</name>
</gene>
<dbReference type="RefSeq" id="WP_176010671.1">
    <property type="nucleotide sequence ID" value="NZ_CP041372.2"/>
</dbReference>
<evidence type="ECO:0000259" key="1">
    <source>
        <dbReference type="PROSITE" id="PS51186"/>
    </source>
</evidence>
<protein>
    <submittedName>
        <fullName evidence="2">GNAT family N-acetyltransferase</fullName>
    </submittedName>
</protein>
<dbReference type="AlphaFoldDB" id="A0A859FIY3"/>
<evidence type="ECO:0000313" key="2">
    <source>
        <dbReference type="EMBL" id="QKS72702.1"/>
    </source>
</evidence>
<dbReference type="KEGG" id="psua:FLK61_39500"/>
<reference evidence="3" key="1">
    <citation type="submission" date="2019-07" db="EMBL/GenBank/DDBJ databases">
        <title>Bacillus alkalisoli sp. nov. isolated from saline soil.</title>
        <authorList>
            <person name="Sun J.-Q."/>
            <person name="Xu L."/>
        </authorList>
    </citation>
    <scope>NUCLEOTIDE SEQUENCE [LARGE SCALE GENOMIC DNA]</scope>
    <source>
        <strain evidence="3">M4U3P1</strain>
    </source>
</reference>
<keyword evidence="2" id="KW-0808">Transferase</keyword>
<dbReference type="PROSITE" id="PS51186">
    <property type="entry name" value="GNAT"/>
    <property type="match status" value="1"/>
</dbReference>
<dbReference type="GO" id="GO:0016747">
    <property type="term" value="F:acyltransferase activity, transferring groups other than amino-acyl groups"/>
    <property type="evidence" value="ECO:0007669"/>
    <property type="project" value="InterPro"/>
</dbReference>
<sequence>MQKIRNIQPADYQTIHSVMDAWWGGRQMSDMLPKLFFIHFTDTSFIMEENGEIQGFLCGFMSQLYPEEAYVHFIGVDPNARRGQVGKQLYEQFFKTVQAKGATVVRAVTSPINTASIAFHTRIGFEVEKGDATDNGVSVFTDYDGKGQSRVLFKKAVT</sequence>
<dbReference type="Gene3D" id="3.40.630.30">
    <property type="match status" value="1"/>
</dbReference>
<dbReference type="SUPFAM" id="SSF55729">
    <property type="entry name" value="Acyl-CoA N-acyltransferases (Nat)"/>
    <property type="match status" value="1"/>
</dbReference>
<proteinExistence type="predicted"/>